<dbReference type="Pfam" id="PF00814">
    <property type="entry name" value="TsaD"/>
    <property type="match status" value="1"/>
</dbReference>
<evidence type="ECO:0000259" key="1">
    <source>
        <dbReference type="Pfam" id="PF00814"/>
    </source>
</evidence>
<keyword evidence="2" id="KW-0378">Hydrolase</keyword>
<dbReference type="InterPro" id="IPR043129">
    <property type="entry name" value="ATPase_NBD"/>
</dbReference>
<dbReference type="PATRIC" id="fig|110500.4.peg.13"/>
<dbReference type="GO" id="GO:0002949">
    <property type="term" value="P:tRNA threonylcarbamoyladenosine modification"/>
    <property type="evidence" value="ECO:0007669"/>
    <property type="project" value="InterPro"/>
</dbReference>
<dbReference type="InterPro" id="IPR000905">
    <property type="entry name" value="Gcp-like_dom"/>
</dbReference>
<reference evidence="3" key="1">
    <citation type="journal article" date="2015" name="MBio">
        <title>Genome-Resolved Metagenomic Analysis Reveals Roles for Candidate Phyla and Other Microbial Community Members in Biogeochemical Transformations in Oil Reservoirs.</title>
        <authorList>
            <person name="Hu P."/>
            <person name="Tom L."/>
            <person name="Singh A."/>
            <person name="Thomas B.C."/>
            <person name="Baker B.J."/>
            <person name="Piceno Y.M."/>
            <person name="Andersen G.L."/>
            <person name="Banfield J.F."/>
        </authorList>
    </citation>
    <scope>NUCLEOTIDE SEQUENCE [LARGE SCALE GENOMIC DNA]</scope>
</reference>
<gene>
    <name evidence="2" type="ORF">XD97_0564</name>
</gene>
<sequence>VSGGPGSFTGLRIGMSTAKALAQVWGKPVAGIPTLETLVFPFAGHGRLVCPVLNARRDEVYTAIYDCAGSVPDCLAGPMALSPEKLVHTLLQYKKPVTFFGDGVPLYGALLKAGLGSLAGFAPASANFPRGAVVAELGLIAFKEGRGVAPAMLQPEYIRLSEAEVNWLKKHTGNHL</sequence>
<dbReference type="GO" id="GO:0008233">
    <property type="term" value="F:peptidase activity"/>
    <property type="evidence" value="ECO:0007669"/>
    <property type="project" value="UniProtKB-KW"/>
</dbReference>
<accession>A0A101HRP0</accession>
<organism evidence="2 3">
    <name type="scientific">Pelotomaculum thermopropionicum</name>
    <dbReference type="NCBI Taxonomy" id="110500"/>
    <lineage>
        <taxon>Bacteria</taxon>
        <taxon>Bacillati</taxon>
        <taxon>Bacillota</taxon>
        <taxon>Clostridia</taxon>
        <taxon>Eubacteriales</taxon>
        <taxon>Desulfotomaculaceae</taxon>
        <taxon>Pelotomaculum</taxon>
    </lineage>
</organism>
<dbReference type="SUPFAM" id="SSF53067">
    <property type="entry name" value="Actin-like ATPase domain"/>
    <property type="match status" value="2"/>
</dbReference>
<evidence type="ECO:0000313" key="3">
    <source>
        <dbReference type="Proteomes" id="UP000054705"/>
    </source>
</evidence>
<feature type="domain" description="Gcp-like" evidence="1">
    <location>
        <begin position="1"/>
        <end position="167"/>
    </location>
</feature>
<comment type="caution">
    <text evidence="2">The sequence shown here is derived from an EMBL/GenBank/DDBJ whole genome shotgun (WGS) entry which is preliminary data.</text>
</comment>
<feature type="non-terminal residue" evidence="2">
    <location>
        <position position="1"/>
    </location>
</feature>
<dbReference type="NCBIfam" id="TIGR03725">
    <property type="entry name" value="T6A_YeaZ"/>
    <property type="match status" value="1"/>
</dbReference>
<dbReference type="InterPro" id="IPR022496">
    <property type="entry name" value="T6A_TsaB"/>
</dbReference>
<proteinExistence type="predicted"/>
<dbReference type="AlphaFoldDB" id="A0A101HRP0"/>
<name>A0A101HRP0_9FIRM</name>
<dbReference type="GO" id="GO:0006508">
    <property type="term" value="P:proteolysis"/>
    <property type="evidence" value="ECO:0007669"/>
    <property type="project" value="UniProtKB-KW"/>
</dbReference>
<protein>
    <submittedName>
        <fullName evidence="2">Inactive-like protein of metal-dependent protease</fullName>
    </submittedName>
</protein>
<dbReference type="Proteomes" id="UP000054705">
    <property type="component" value="Unassembled WGS sequence"/>
</dbReference>
<keyword evidence="2" id="KW-0645">Protease</keyword>
<dbReference type="CDD" id="cd24032">
    <property type="entry name" value="ASKHA_NBD_TsaB"/>
    <property type="match status" value="1"/>
</dbReference>
<dbReference type="EMBL" id="LGGS01000127">
    <property type="protein sequence ID" value="KUK81813.1"/>
    <property type="molecule type" value="Genomic_DNA"/>
</dbReference>
<evidence type="ECO:0000313" key="2">
    <source>
        <dbReference type="EMBL" id="KUK81813.1"/>
    </source>
</evidence>
<dbReference type="Gene3D" id="3.30.420.40">
    <property type="match status" value="2"/>
</dbReference>